<dbReference type="InterPro" id="IPR020084">
    <property type="entry name" value="NUDIX_hydrolase_CS"/>
</dbReference>
<accession>A0AA45QQU3</accession>
<organism evidence="5 6">
    <name type="scientific">Lactococcus taiwanensis</name>
    <dbReference type="NCBI Taxonomy" id="1151742"/>
    <lineage>
        <taxon>Bacteria</taxon>
        <taxon>Bacillati</taxon>
        <taxon>Bacillota</taxon>
        <taxon>Bacilli</taxon>
        <taxon>Lactobacillales</taxon>
        <taxon>Streptococcaceae</taxon>
        <taxon>Lactococcus</taxon>
    </lineage>
</organism>
<dbReference type="PROSITE" id="PS00893">
    <property type="entry name" value="NUDIX_BOX"/>
    <property type="match status" value="1"/>
</dbReference>
<evidence type="ECO:0000313" key="5">
    <source>
        <dbReference type="EMBL" id="QSE76288.1"/>
    </source>
</evidence>
<dbReference type="GO" id="GO:0016787">
    <property type="term" value="F:hydrolase activity"/>
    <property type="evidence" value="ECO:0007669"/>
    <property type="project" value="UniProtKB-KW"/>
</dbReference>
<dbReference type="RefSeq" id="WP_205871723.1">
    <property type="nucleotide sequence ID" value="NZ_CP070872.1"/>
</dbReference>
<reference evidence="5 6" key="1">
    <citation type="submission" date="2021-02" db="EMBL/GenBank/DDBJ databases">
        <title>Complete genome sequence of Lactococcus lactis strain K_LL004.</title>
        <authorList>
            <person name="Kim H.B."/>
        </authorList>
    </citation>
    <scope>NUCLEOTIDE SEQUENCE [LARGE SCALE GENOMIC DNA]</scope>
    <source>
        <strain evidence="5 6">K_LL004</strain>
    </source>
</reference>
<protein>
    <submittedName>
        <fullName evidence="5">NUDIX domain-containing protein</fullName>
    </submittedName>
</protein>
<dbReference type="PROSITE" id="PS51462">
    <property type="entry name" value="NUDIX"/>
    <property type="match status" value="1"/>
</dbReference>
<feature type="domain" description="Nudix hydrolase" evidence="4">
    <location>
        <begin position="16"/>
        <end position="147"/>
    </location>
</feature>
<dbReference type="CDD" id="cd04677">
    <property type="entry name" value="NUDIX_Hydrolase"/>
    <property type="match status" value="1"/>
</dbReference>
<dbReference type="PRINTS" id="PR00502">
    <property type="entry name" value="NUDIXFAMILY"/>
</dbReference>
<dbReference type="Pfam" id="PF00293">
    <property type="entry name" value="NUDIX"/>
    <property type="match status" value="1"/>
</dbReference>
<dbReference type="InterPro" id="IPR000086">
    <property type="entry name" value="NUDIX_hydrolase_dom"/>
</dbReference>
<evidence type="ECO:0000313" key="6">
    <source>
        <dbReference type="Proteomes" id="UP000663608"/>
    </source>
</evidence>
<dbReference type="PANTHER" id="PTHR43046:SF2">
    <property type="entry name" value="8-OXO-DGTP DIPHOSPHATASE-RELATED"/>
    <property type="match status" value="1"/>
</dbReference>
<dbReference type="PANTHER" id="PTHR43046">
    <property type="entry name" value="GDP-MANNOSE MANNOSYL HYDROLASE"/>
    <property type="match status" value="1"/>
</dbReference>
<keyword evidence="2 3" id="KW-0378">Hydrolase</keyword>
<keyword evidence="6" id="KW-1185">Reference proteome</keyword>
<proteinExistence type="inferred from homology"/>
<dbReference type="SUPFAM" id="SSF55811">
    <property type="entry name" value="Nudix"/>
    <property type="match status" value="1"/>
</dbReference>
<dbReference type="InterPro" id="IPR020476">
    <property type="entry name" value="Nudix_hydrolase"/>
</dbReference>
<comment type="similarity">
    <text evidence="3">Belongs to the Nudix hydrolase family.</text>
</comment>
<dbReference type="InterPro" id="IPR015797">
    <property type="entry name" value="NUDIX_hydrolase-like_dom_sf"/>
</dbReference>
<dbReference type="KEGG" id="lti:JW886_07395"/>
<evidence type="ECO:0000256" key="1">
    <source>
        <dbReference type="ARBA" id="ARBA00001946"/>
    </source>
</evidence>
<gene>
    <name evidence="5" type="ORF">JW886_07395</name>
</gene>
<evidence type="ECO:0000256" key="3">
    <source>
        <dbReference type="RuleBase" id="RU003476"/>
    </source>
</evidence>
<dbReference type="Proteomes" id="UP000663608">
    <property type="component" value="Chromosome"/>
</dbReference>
<dbReference type="AlphaFoldDB" id="A0AA45QQU3"/>
<evidence type="ECO:0000259" key="4">
    <source>
        <dbReference type="PROSITE" id="PS51462"/>
    </source>
</evidence>
<name>A0AA45QQU3_9LACT</name>
<comment type="cofactor">
    <cofactor evidence="1">
        <name>Mg(2+)</name>
        <dbReference type="ChEBI" id="CHEBI:18420"/>
    </cofactor>
</comment>
<evidence type="ECO:0000256" key="2">
    <source>
        <dbReference type="ARBA" id="ARBA00022801"/>
    </source>
</evidence>
<dbReference type="Gene3D" id="3.90.79.10">
    <property type="entry name" value="Nucleoside Triphosphate Pyrophosphohydrolase"/>
    <property type="match status" value="1"/>
</dbReference>
<sequence length="156" mass="17562">MGYISQIREKIGHDLLIGVGSGVIIVKEGKVLLQKRTDGLGWGIHAGGIDPGETFEEAAKRELYEESGLVANALDFFGAYSGEDSFLTYPNGDEVYFPTIVYTCRDFSGALRAQKEEVTELRWFDIHEPLPSPLFSMHARLLKDFIKQEKDNELYQ</sequence>
<dbReference type="EMBL" id="CP070872">
    <property type="protein sequence ID" value="QSE76288.1"/>
    <property type="molecule type" value="Genomic_DNA"/>
</dbReference>